<accession>A0A9W6CSR5</accession>
<name>A0A9W6CSR5_XANFL</name>
<dbReference type="EMBL" id="BSDO01000023">
    <property type="protein sequence ID" value="GLI25647.1"/>
    <property type="molecule type" value="Genomic_DNA"/>
</dbReference>
<evidence type="ECO:0000313" key="3">
    <source>
        <dbReference type="Proteomes" id="UP001144397"/>
    </source>
</evidence>
<evidence type="ECO:0000313" key="2">
    <source>
        <dbReference type="EMBL" id="GLI25647.1"/>
    </source>
</evidence>
<dbReference type="Proteomes" id="UP001144397">
    <property type="component" value="Unassembled WGS sequence"/>
</dbReference>
<comment type="caution">
    <text evidence="2">The sequence shown here is derived from an EMBL/GenBank/DDBJ whole genome shotgun (WGS) entry which is preliminary data.</text>
</comment>
<gene>
    <name evidence="2" type="ORF">XFLAVUS301_53210</name>
</gene>
<proteinExistence type="predicted"/>
<protein>
    <submittedName>
        <fullName evidence="2">Uncharacterized protein</fullName>
    </submittedName>
</protein>
<feature type="compositionally biased region" description="Low complexity" evidence="1">
    <location>
        <begin position="16"/>
        <end position="28"/>
    </location>
</feature>
<dbReference type="AlphaFoldDB" id="A0A9W6CSR5"/>
<reference evidence="2" key="1">
    <citation type="submission" date="2022-12" db="EMBL/GenBank/DDBJ databases">
        <title>Reference genome sequencing for broad-spectrum identification of bacterial and archaeal isolates by mass spectrometry.</title>
        <authorList>
            <person name="Sekiguchi Y."/>
            <person name="Tourlousse D.M."/>
        </authorList>
    </citation>
    <scope>NUCLEOTIDE SEQUENCE</scope>
    <source>
        <strain evidence="2">301</strain>
    </source>
</reference>
<feature type="region of interest" description="Disordered" evidence="1">
    <location>
        <begin position="1"/>
        <end position="35"/>
    </location>
</feature>
<sequence>MSRRPSIFDASDFATVPQKAPAAQKTKPVPAPAPVLPAAEDARVVESAAPAKGEGDMFRTSLYLPHAVHDVLREIAHVERKKVHDLLREGIDHVLTSRLHPSIDEITRKDKA</sequence>
<organism evidence="2 3">
    <name type="scientific">Xanthobacter flavus</name>
    <dbReference type="NCBI Taxonomy" id="281"/>
    <lineage>
        <taxon>Bacteria</taxon>
        <taxon>Pseudomonadati</taxon>
        <taxon>Pseudomonadota</taxon>
        <taxon>Alphaproteobacteria</taxon>
        <taxon>Hyphomicrobiales</taxon>
        <taxon>Xanthobacteraceae</taxon>
        <taxon>Xanthobacter</taxon>
    </lineage>
</organism>
<evidence type="ECO:0000256" key="1">
    <source>
        <dbReference type="SAM" id="MobiDB-lite"/>
    </source>
</evidence>